<evidence type="ECO:0000313" key="1">
    <source>
        <dbReference type="EMBL" id="MFC5407838.1"/>
    </source>
</evidence>
<organism evidence="1 2">
    <name type="scientific">Larkinella bovis</name>
    <dbReference type="NCBI Taxonomy" id="683041"/>
    <lineage>
        <taxon>Bacteria</taxon>
        <taxon>Pseudomonadati</taxon>
        <taxon>Bacteroidota</taxon>
        <taxon>Cytophagia</taxon>
        <taxon>Cytophagales</taxon>
        <taxon>Spirosomataceae</taxon>
        <taxon>Larkinella</taxon>
    </lineage>
</organism>
<comment type="caution">
    <text evidence="1">The sequence shown here is derived from an EMBL/GenBank/DDBJ whole genome shotgun (WGS) entry which is preliminary data.</text>
</comment>
<name>A0ABW0I5N6_9BACT</name>
<gene>
    <name evidence="1" type="ORF">ACFPMF_00860</name>
</gene>
<accession>A0ABW0I5N6</accession>
<proteinExistence type="predicted"/>
<sequence>MERRTFVRIGTVSLCSLPTLTVAMRARSFAVAPQAKPTWLLETIKANDEQINRIRAYRVNETGSPAFGGVRDGEDIPNPQSTADFVRRCACAISCPESSFYRSKELLGETAQAVQYLLKIQHSDGTIDLPATNFHSTPDTGFIVKRLTTGYALLERSGAPGLDTVLPSLKTFLQRAGEALIVGGIHTPNHRWVVSAALTKLNTLWPDKRYVNRLEQWLGEHIDMDADGQYNERSTLIYSPLTDRLLITIAKGMNKPELLDYVRRNLAMTLYYIHPNGEVVSEASGRQDKALVGTLEGYYYPARYMALKDQNGELAALCRQIEKTVLKKGVHFLDYFLDDPAFWNELPASKPLPTSYVKPFPHSGLVRIRRGNWDATILKMNPVWLTFSKGEAVLQGLRLSASFFGKGQFQTEKIEQQGDSWVLTQTLKAPYYQPVTKSEIDPAGDWEKMGHAKRKQTEIQSYEAKVTIRETSSGMEARIEMTGTDNVPVSLELIFRAGGTFAGVTKHPTRPNAHLLSGGSGSYTVGNDTISFGPGKALHKGVVLRGALPPMDAPTVYLTGFTPFQHTIRLS</sequence>
<evidence type="ECO:0008006" key="3">
    <source>
        <dbReference type="Google" id="ProtNLM"/>
    </source>
</evidence>
<protein>
    <recommendedName>
        <fullName evidence="3">Heparinase</fullName>
    </recommendedName>
</protein>
<dbReference type="EMBL" id="JBHSMA010000001">
    <property type="protein sequence ID" value="MFC5407838.1"/>
    <property type="molecule type" value="Genomic_DNA"/>
</dbReference>
<evidence type="ECO:0000313" key="2">
    <source>
        <dbReference type="Proteomes" id="UP001596106"/>
    </source>
</evidence>
<dbReference type="Proteomes" id="UP001596106">
    <property type="component" value="Unassembled WGS sequence"/>
</dbReference>
<dbReference type="RefSeq" id="WP_379840527.1">
    <property type="nucleotide sequence ID" value="NZ_JBHSMA010000001.1"/>
</dbReference>
<keyword evidence="2" id="KW-1185">Reference proteome</keyword>
<reference evidence="2" key="1">
    <citation type="journal article" date="2019" name="Int. J. Syst. Evol. Microbiol.">
        <title>The Global Catalogue of Microorganisms (GCM) 10K type strain sequencing project: providing services to taxonomists for standard genome sequencing and annotation.</title>
        <authorList>
            <consortium name="The Broad Institute Genomics Platform"/>
            <consortium name="The Broad Institute Genome Sequencing Center for Infectious Disease"/>
            <person name="Wu L."/>
            <person name="Ma J."/>
        </authorList>
    </citation>
    <scope>NUCLEOTIDE SEQUENCE [LARGE SCALE GENOMIC DNA]</scope>
    <source>
        <strain evidence="2">CCUG 55250</strain>
    </source>
</reference>